<reference evidence="3 4" key="1">
    <citation type="submission" date="2011-08" db="EMBL/GenBank/DDBJ databases">
        <title>The Genome Sequence of Plasmodium vivax Mauritania I.</title>
        <authorList>
            <consortium name="The Broad Institute Genome Sequencing Platform"/>
            <consortium name="The Broad Institute Genome Sequencing Center for Infectious Disease"/>
            <person name="Neafsey D."/>
            <person name="Carlton J."/>
            <person name="Barnwell J."/>
            <person name="Collins W."/>
            <person name="Escalante A."/>
            <person name="Mullikin J."/>
            <person name="Saul A."/>
            <person name="Guigo R."/>
            <person name="Camara F."/>
            <person name="Young S.K."/>
            <person name="Zeng Q."/>
            <person name="Gargeya S."/>
            <person name="Fitzgerald M."/>
            <person name="Haas B."/>
            <person name="Abouelleil A."/>
            <person name="Alvarado L."/>
            <person name="Arachchi H.M."/>
            <person name="Berlin A."/>
            <person name="Brown A."/>
            <person name="Chapman S.B."/>
            <person name="Chen Z."/>
            <person name="Dunbar C."/>
            <person name="Freedman E."/>
            <person name="Gearin G."/>
            <person name="Gellesch M."/>
            <person name="Goldberg J."/>
            <person name="Griggs A."/>
            <person name="Gujja S."/>
            <person name="Heiman D."/>
            <person name="Howarth C."/>
            <person name="Larson L."/>
            <person name="Lui A."/>
            <person name="MacDonald P.J.P."/>
            <person name="Montmayeur A."/>
            <person name="Murphy C."/>
            <person name="Neiman D."/>
            <person name="Pearson M."/>
            <person name="Priest M."/>
            <person name="Roberts A."/>
            <person name="Saif S."/>
            <person name="Shea T."/>
            <person name="Shenoy N."/>
            <person name="Sisk P."/>
            <person name="Stolte C."/>
            <person name="Sykes S."/>
            <person name="Wortman J."/>
            <person name="Nusbaum C."/>
            <person name="Birren B."/>
        </authorList>
    </citation>
    <scope>NUCLEOTIDE SEQUENCE [LARGE SCALE GENOMIC DNA]</scope>
    <source>
        <strain evidence="3 4">Mauritania I</strain>
    </source>
</reference>
<feature type="compositionally biased region" description="Low complexity" evidence="1">
    <location>
        <begin position="103"/>
        <end position="116"/>
    </location>
</feature>
<keyword evidence="2" id="KW-0812">Transmembrane</keyword>
<feature type="compositionally biased region" description="Polar residues" evidence="1">
    <location>
        <begin position="162"/>
        <end position="175"/>
    </location>
</feature>
<dbReference type="AlphaFoldDB" id="A0A0J9VR10"/>
<keyword evidence="2" id="KW-1133">Transmembrane helix</keyword>
<feature type="compositionally biased region" description="Basic and acidic residues" evidence="1">
    <location>
        <begin position="117"/>
        <end position="132"/>
    </location>
</feature>
<feature type="compositionally biased region" description="Polar residues" evidence="1">
    <location>
        <begin position="188"/>
        <end position="203"/>
    </location>
</feature>
<organism evidence="3 4">
    <name type="scientific">Plasmodium vivax Mauritania I</name>
    <dbReference type="NCBI Taxonomy" id="1035515"/>
    <lineage>
        <taxon>Eukaryota</taxon>
        <taxon>Sar</taxon>
        <taxon>Alveolata</taxon>
        <taxon>Apicomplexa</taxon>
        <taxon>Aconoidasida</taxon>
        <taxon>Haemosporida</taxon>
        <taxon>Plasmodiidae</taxon>
        <taxon>Plasmodium</taxon>
        <taxon>Plasmodium (Plasmodium)</taxon>
    </lineage>
</organism>
<evidence type="ECO:0000256" key="1">
    <source>
        <dbReference type="SAM" id="MobiDB-lite"/>
    </source>
</evidence>
<dbReference type="OrthoDB" id="10458431at2759"/>
<feature type="region of interest" description="Disordered" evidence="1">
    <location>
        <begin position="103"/>
        <end position="302"/>
    </location>
</feature>
<evidence type="ECO:0000313" key="4">
    <source>
        <dbReference type="Proteomes" id="UP000053776"/>
    </source>
</evidence>
<name>A0A0J9VR10_PLAVI</name>
<feature type="compositionally biased region" description="Basic and acidic residues" evidence="1">
    <location>
        <begin position="431"/>
        <end position="454"/>
    </location>
</feature>
<proteinExistence type="predicted"/>
<evidence type="ECO:0008006" key="5">
    <source>
        <dbReference type="Google" id="ProtNLM"/>
    </source>
</evidence>
<protein>
    <recommendedName>
        <fullName evidence="5">Variable surface protein Vir18</fullName>
    </recommendedName>
</protein>
<sequence length="643" mass="71227">MVTRRYGISGSDMFKRYNENACITNYIRVKSEIVQKINELQKKEPSHFCNNCGVIRTHIFAENNKINNCFFSNSKSPKLIDDDDIKRFIQDCIEYKKCVHNRTSSAKKTAAPARASAGKDKQQSGRDSKTSKPGDSPIKGPSGQDQNRASGKALTEAKPIAQKSNGISSPHNSGEAQEDASKQIANPPISTSGRIETQEQRISPSAHRPVSGTGTHPSGSIEGTPKGKDQLLKSTKFVDSGKGTSQSDSTSDQVAKEQNVKNQDSGDGASVTEITKIRDPATKGVDTDACSNTPEGKETCDEKSVIRESAIVSSVDVSTKLDITLDEYECSEEDFYELLDSETLRGEAGDREVSSIKVTGNEKHGTVLNASEPDLNAGENTEHAVLSQGHFGALSEGASGVKTCQSTAPIISSSECITLNRVDESSSSLKKKIDSDEGENHEKLSDRHDTRELFQSDSQKSPQQGQLYSEEESSLQEQEHSGASGRAFISPGGKDPFIQINLYTFEKLCITHTEIPNPIIYIFNYSYNSKVATLNGKEYLNNPDTTNIIHLIEYYKKYIISGLLPMVIFLLLFLLIKNNYVKLYSGDVLNNKIHYIHMNHLLICIYNTNYLKIILNYNTIKIYTAIFFLKNTKFYYKFEKKIS</sequence>
<dbReference type="Proteomes" id="UP000053776">
    <property type="component" value="Unassembled WGS sequence"/>
</dbReference>
<accession>A0A0J9VR10</accession>
<feature type="region of interest" description="Disordered" evidence="1">
    <location>
        <begin position="427"/>
        <end position="486"/>
    </location>
</feature>
<evidence type="ECO:0000256" key="2">
    <source>
        <dbReference type="SAM" id="Phobius"/>
    </source>
</evidence>
<feature type="compositionally biased region" description="Polar residues" evidence="1">
    <location>
        <begin position="242"/>
        <end position="253"/>
    </location>
</feature>
<gene>
    <name evidence="3" type="ORF">PVMG_06267</name>
</gene>
<feature type="transmembrane region" description="Helical" evidence="2">
    <location>
        <begin position="558"/>
        <end position="576"/>
    </location>
</feature>
<evidence type="ECO:0000313" key="3">
    <source>
        <dbReference type="EMBL" id="KMZ89808.1"/>
    </source>
</evidence>
<keyword evidence="2" id="KW-0472">Membrane</keyword>
<dbReference type="EMBL" id="KQ235131">
    <property type="protein sequence ID" value="KMZ89808.1"/>
    <property type="molecule type" value="Genomic_DNA"/>
</dbReference>